<protein>
    <submittedName>
        <fullName evidence="1">2-polyprenyl-6-methoxyphenol hydroxylase and related FAD-dependent oxidoreductases</fullName>
    </submittedName>
</protein>
<dbReference type="RefSeq" id="WP_025773948.1">
    <property type="nucleotide sequence ID" value="NZ_DF238840.1"/>
</dbReference>
<evidence type="ECO:0000313" key="1">
    <source>
        <dbReference type="EMBL" id="GAF26245.1"/>
    </source>
</evidence>
<gene>
    <name evidence="1" type="ORF">MTY_1584</name>
</gene>
<organism evidence="1">
    <name type="scientific">Moorella thermoacetica Y72</name>
    <dbReference type="NCBI Taxonomy" id="1325331"/>
    <lineage>
        <taxon>Bacteria</taxon>
        <taxon>Bacillati</taxon>
        <taxon>Bacillota</taxon>
        <taxon>Clostridia</taxon>
        <taxon>Neomoorellales</taxon>
        <taxon>Neomoorellaceae</taxon>
        <taxon>Neomoorella</taxon>
    </lineage>
</organism>
<sequence length="75" mass="8844">MGINLLLERFYSTLAAIFLPYITYRRRYSDKKLPGRLTDTCLLINQGRRFLRNLNSSANVSIYPCKKNPGYIRVW</sequence>
<reference evidence="1" key="1">
    <citation type="journal article" date="2014" name="Gene">
        <title>Genome-guided analysis of transformation efficiency and carbon dioxide assimilation by Moorella thermoacetica Y72.</title>
        <authorList>
            <person name="Tsukahara K."/>
            <person name="Kita A."/>
            <person name="Nakashimada Y."/>
            <person name="Hoshino T."/>
            <person name="Murakami K."/>
        </authorList>
    </citation>
    <scope>NUCLEOTIDE SEQUENCE [LARGE SCALE GENOMIC DNA]</scope>
    <source>
        <strain evidence="1">Y72</strain>
    </source>
</reference>
<name>A0A0S6UBY0_NEOTH</name>
<dbReference type="EMBL" id="DF238840">
    <property type="protein sequence ID" value="GAF26245.1"/>
    <property type="molecule type" value="Genomic_DNA"/>
</dbReference>
<dbReference type="AlphaFoldDB" id="A0A0S6UBY0"/>
<dbReference type="Proteomes" id="UP000063718">
    <property type="component" value="Unassembled WGS sequence"/>
</dbReference>
<accession>A0A0S6UBY0</accession>
<proteinExistence type="predicted"/>